<keyword evidence="6" id="KW-1185">Reference proteome</keyword>
<dbReference type="CDD" id="cd00198">
    <property type="entry name" value="vWFA"/>
    <property type="match status" value="2"/>
</dbReference>
<evidence type="ECO:0000313" key="5">
    <source>
        <dbReference type="EMBL" id="CAF3857241.1"/>
    </source>
</evidence>
<dbReference type="EMBL" id="CAJNOQ010005252">
    <property type="protein sequence ID" value="CAF1091764.1"/>
    <property type="molecule type" value="Genomic_DNA"/>
</dbReference>
<protein>
    <recommendedName>
        <fullName evidence="1">VWFA domain-containing protein</fullName>
    </recommendedName>
</protein>
<dbReference type="Proteomes" id="UP000663829">
    <property type="component" value="Unassembled WGS sequence"/>
</dbReference>
<reference evidence="3" key="1">
    <citation type="submission" date="2021-02" db="EMBL/GenBank/DDBJ databases">
        <authorList>
            <person name="Nowell W R."/>
        </authorList>
    </citation>
    <scope>NUCLEOTIDE SEQUENCE</scope>
</reference>
<evidence type="ECO:0000259" key="1">
    <source>
        <dbReference type="PROSITE" id="PS50234"/>
    </source>
</evidence>
<dbReference type="SMART" id="SM00327">
    <property type="entry name" value="VWA"/>
    <property type="match status" value="2"/>
</dbReference>
<evidence type="ECO:0000313" key="4">
    <source>
        <dbReference type="EMBL" id="CAF3613287.1"/>
    </source>
</evidence>
<dbReference type="EMBL" id="CAJOBA010001762">
    <property type="protein sequence ID" value="CAF3613287.1"/>
    <property type="molecule type" value="Genomic_DNA"/>
</dbReference>
<evidence type="ECO:0000313" key="2">
    <source>
        <dbReference type="EMBL" id="CAF0828747.1"/>
    </source>
</evidence>
<dbReference type="InterPro" id="IPR052969">
    <property type="entry name" value="Thr-specific_kinase-like"/>
</dbReference>
<dbReference type="Proteomes" id="UP000682733">
    <property type="component" value="Unassembled WGS sequence"/>
</dbReference>
<dbReference type="SUPFAM" id="SSF53300">
    <property type="entry name" value="vWA-like"/>
    <property type="match status" value="3"/>
</dbReference>
<dbReference type="Proteomes" id="UP000677228">
    <property type="component" value="Unassembled WGS sequence"/>
</dbReference>
<evidence type="ECO:0000313" key="3">
    <source>
        <dbReference type="EMBL" id="CAF1091764.1"/>
    </source>
</evidence>
<dbReference type="PANTHER" id="PTHR47763:SF4">
    <property type="entry name" value="ALPHA-PROTEIN KINASE VWKA"/>
    <property type="match status" value="1"/>
</dbReference>
<organism evidence="3 6">
    <name type="scientific">Didymodactylos carnosus</name>
    <dbReference type="NCBI Taxonomy" id="1234261"/>
    <lineage>
        <taxon>Eukaryota</taxon>
        <taxon>Metazoa</taxon>
        <taxon>Spiralia</taxon>
        <taxon>Gnathifera</taxon>
        <taxon>Rotifera</taxon>
        <taxon>Eurotatoria</taxon>
        <taxon>Bdelloidea</taxon>
        <taxon>Philodinida</taxon>
        <taxon>Philodinidae</taxon>
        <taxon>Didymodactylos</taxon>
    </lineage>
</organism>
<gene>
    <name evidence="3" type="ORF">GPM918_LOCUS18297</name>
    <name evidence="2" type="ORF">OVA965_LOCUS6034</name>
    <name evidence="5" type="ORF">SRO942_LOCUS18294</name>
    <name evidence="4" type="ORF">TMI583_LOCUS6030</name>
</gene>
<dbReference type="Pfam" id="PF13519">
    <property type="entry name" value="VWA_2"/>
    <property type="match status" value="2"/>
</dbReference>
<dbReference type="PANTHER" id="PTHR47763">
    <property type="entry name" value="ALPHA-PROTEIN KINASE VWKA"/>
    <property type="match status" value="1"/>
</dbReference>
<sequence>MNWWNNEEHNRSSLIEELAFVLGEMIFPLNKFTRRRAALRGSSVDMPGLIKAINTEWTHKKIFSAKEAGPKRDHALCFVLDVSASMFGSMANGLKDSLVVVIGACRRLELDNFSVIVFGKNVRLIKTHEQSWDASIILTLIEQLYFDIDDNTRDAHAIEVAIDLLLNTSTRGERKIFLFTDGYGHCGEHLPMVQQRAEDACIDLVAIAVGFDRVNLSNSYKRYVYCHSALTLPKLLRALFENEAVAQSMDWISGAIKASDQQNYEELNDDDSNVEPKTFYQHFRENKMFDSIKNLTNEREQALEQTSTTNISFDICFCLDCTGSMVGWLPHIKKEMKFRFAIVAYRDISDEPRFETQPFTDNVDQITTFLNPLKAFGGQDLPEDALGALDECANLTDWNSQANGRVIILIIDAPGHGRDLNNYNNDAHPNGIDSQTIGMLCDKLQTKNAEISLILCTLNPSATLKMQRAFESYYQQSIQWDITNAFSVVNLVDPDESNSHSFFHFVFVLDESTSMQNESWADLLRAYQRFLTQRHNDQGSIDLFSVVQFSTDARIVYQSKFLSEIMSRELTWKRGNTNYLAGLTLADSIIAQDRSNSSVIMIFMSDGLDQGLNPIPKINELRLKYSSNHRFVCHTVGFGAEMRSETGARNLLRQIATVGVGQMYTALDGLQLQQVFGEIAQGCTIVSDTLVKRFVEILSEKISMKLLLDFL</sequence>
<dbReference type="InterPro" id="IPR002035">
    <property type="entry name" value="VWF_A"/>
</dbReference>
<name>A0A814NCW1_9BILA</name>
<proteinExistence type="predicted"/>
<comment type="caution">
    <text evidence="3">The sequence shown here is derived from an EMBL/GenBank/DDBJ whole genome shotgun (WGS) entry which is preliminary data.</text>
</comment>
<dbReference type="Proteomes" id="UP000681722">
    <property type="component" value="Unassembled WGS sequence"/>
</dbReference>
<dbReference type="EMBL" id="CAJNOK010001762">
    <property type="protein sequence ID" value="CAF0828747.1"/>
    <property type="molecule type" value="Genomic_DNA"/>
</dbReference>
<accession>A0A814NCW1</accession>
<dbReference type="EMBL" id="CAJOBC010005252">
    <property type="protein sequence ID" value="CAF3857241.1"/>
    <property type="molecule type" value="Genomic_DNA"/>
</dbReference>
<feature type="domain" description="VWFA" evidence="1">
    <location>
        <begin position="75"/>
        <end position="210"/>
    </location>
</feature>
<dbReference type="OrthoDB" id="10060830at2759"/>
<evidence type="ECO:0000313" key="6">
    <source>
        <dbReference type="Proteomes" id="UP000663829"/>
    </source>
</evidence>
<dbReference type="PROSITE" id="PS50234">
    <property type="entry name" value="VWFA"/>
    <property type="match status" value="2"/>
</dbReference>
<dbReference type="Gene3D" id="3.40.50.410">
    <property type="entry name" value="von Willebrand factor, type A domain"/>
    <property type="match status" value="3"/>
</dbReference>
<dbReference type="AlphaFoldDB" id="A0A814NCW1"/>
<dbReference type="InterPro" id="IPR036465">
    <property type="entry name" value="vWFA_dom_sf"/>
</dbReference>
<feature type="domain" description="VWFA" evidence="1">
    <location>
        <begin position="504"/>
        <end position="679"/>
    </location>
</feature>